<dbReference type="WBParaSite" id="ALUE_0001367501-mRNA-1">
    <property type="protein sequence ID" value="ALUE_0001367501-mRNA-1"/>
    <property type="gene ID" value="ALUE_0001367501"/>
</dbReference>
<keyword evidence="2" id="KW-1185">Reference proteome</keyword>
<evidence type="ECO:0000313" key="2">
    <source>
        <dbReference type="Proteomes" id="UP000036681"/>
    </source>
</evidence>
<proteinExistence type="predicted"/>
<accession>A0A0M3I8J3</accession>
<reference evidence="3" key="1">
    <citation type="submission" date="2017-02" db="UniProtKB">
        <authorList>
            <consortium name="WormBaseParasite"/>
        </authorList>
    </citation>
    <scope>IDENTIFICATION</scope>
</reference>
<dbReference type="Proteomes" id="UP000036681">
    <property type="component" value="Unplaced"/>
</dbReference>
<feature type="region of interest" description="Disordered" evidence="1">
    <location>
        <begin position="76"/>
        <end position="104"/>
    </location>
</feature>
<organism evidence="2 3">
    <name type="scientific">Ascaris lumbricoides</name>
    <name type="common">Giant roundworm</name>
    <dbReference type="NCBI Taxonomy" id="6252"/>
    <lineage>
        <taxon>Eukaryota</taxon>
        <taxon>Metazoa</taxon>
        <taxon>Ecdysozoa</taxon>
        <taxon>Nematoda</taxon>
        <taxon>Chromadorea</taxon>
        <taxon>Rhabditida</taxon>
        <taxon>Spirurina</taxon>
        <taxon>Ascaridomorpha</taxon>
        <taxon>Ascaridoidea</taxon>
        <taxon>Ascarididae</taxon>
        <taxon>Ascaris</taxon>
    </lineage>
</organism>
<evidence type="ECO:0000256" key="1">
    <source>
        <dbReference type="SAM" id="MobiDB-lite"/>
    </source>
</evidence>
<protein>
    <submittedName>
        <fullName evidence="3">Uncharacterized protein</fullName>
    </submittedName>
</protein>
<evidence type="ECO:0000313" key="3">
    <source>
        <dbReference type="WBParaSite" id="ALUE_0001367501-mRNA-1"/>
    </source>
</evidence>
<feature type="compositionally biased region" description="Basic and acidic residues" evidence="1">
    <location>
        <begin position="85"/>
        <end position="104"/>
    </location>
</feature>
<sequence length="104" mass="12401">MLRTATRFLCIARSPLSPYAILRYSTLSERIAEREREKLKQYIEETKEFIENANQNIDTKRPKKNEGIKHIMKNGEISETDEELERMHEEGFDRDHEKTNCPIF</sequence>
<dbReference type="AlphaFoldDB" id="A0A0M3I8J3"/>
<name>A0A0M3I8J3_ASCLU</name>